<keyword evidence="4 7" id="KW-0812">Transmembrane</keyword>
<dbReference type="CDD" id="cd06261">
    <property type="entry name" value="TM_PBP2"/>
    <property type="match status" value="1"/>
</dbReference>
<evidence type="ECO:0000256" key="4">
    <source>
        <dbReference type="ARBA" id="ARBA00022692"/>
    </source>
</evidence>
<evidence type="ECO:0000256" key="7">
    <source>
        <dbReference type="RuleBase" id="RU363032"/>
    </source>
</evidence>
<feature type="transmembrane region" description="Helical" evidence="7">
    <location>
        <begin position="244"/>
        <end position="265"/>
    </location>
</feature>
<comment type="caution">
    <text evidence="9">The sequence shown here is derived from an EMBL/GenBank/DDBJ whole genome shotgun (WGS) entry which is preliminary data.</text>
</comment>
<evidence type="ECO:0000256" key="2">
    <source>
        <dbReference type="ARBA" id="ARBA00022448"/>
    </source>
</evidence>
<feature type="transmembrane region" description="Helical" evidence="7">
    <location>
        <begin position="12"/>
        <end position="32"/>
    </location>
</feature>
<protein>
    <recommendedName>
        <fullName evidence="8">ABC transmembrane type-1 domain-containing protein</fullName>
    </recommendedName>
</protein>
<dbReference type="PANTHER" id="PTHR43744:SF12">
    <property type="entry name" value="ABC TRANSPORTER PERMEASE PROTEIN MG189-RELATED"/>
    <property type="match status" value="1"/>
</dbReference>
<evidence type="ECO:0000256" key="1">
    <source>
        <dbReference type="ARBA" id="ARBA00004651"/>
    </source>
</evidence>
<accession>A0A367CFG6</accession>
<dbReference type="GO" id="GO:0005886">
    <property type="term" value="C:plasma membrane"/>
    <property type="evidence" value="ECO:0007669"/>
    <property type="project" value="UniProtKB-SubCell"/>
</dbReference>
<dbReference type="Gene3D" id="1.10.3720.10">
    <property type="entry name" value="MetI-like"/>
    <property type="match status" value="1"/>
</dbReference>
<proteinExistence type="inferred from homology"/>
<evidence type="ECO:0000256" key="3">
    <source>
        <dbReference type="ARBA" id="ARBA00022475"/>
    </source>
</evidence>
<dbReference type="GO" id="GO:0055085">
    <property type="term" value="P:transmembrane transport"/>
    <property type="evidence" value="ECO:0007669"/>
    <property type="project" value="InterPro"/>
</dbReference>
<comment type="similarity">
    <text evidence="7">Belongs to the binding-protein-dependent transport system permease family.</text>
</comment>
<dbReference type="Proteomes" id="UP000252797">
    <property type="component" value="Unassembled WGS sequence"/>
</dbReference>
<dbReference type="EMBL" id="LEPB01000004">
    <property type="protein sequence ID" value="RCA10343.1"/>
    <property type="molecule type" value="Genomic_DNA"/>
</dbReference>
<keyword evidence="3" id="KW-1003">Cell membrane</keyword>
<dbReference type="InterPro" id="IPR000515">
    <property type="entry name" value="MetI-like"/>
</dbReference>
<dbReference type="AlphaFoldDB" id="A0A367CFG6"/>
<evidence type="ECO:0000313" key="10">
    <source>
        <dbReference type="Proteomes" id="UP000252797"/>
    </source>
</evidence>
<comment type="subcellular location">
    <subcellularLocation>
        <location evidence="1 7">Cell membrane</location>
        <topology evidence="1 7">Multi-pass membrane protein</topology>
    </subcellularLocation>
</comment>
<evidence type="ECO:0000313" key="9">
    <source>
        <dbReference type="EMBL" id="RCA10343.1"/>
    </source>
</evidence>
<dbReference type="Pfam" id="PF00528">
    <property type="entry name" value="BPD_transp_1"/>
    <property type="match status" value="1"/>
</dbReference>
<organism evidence="9 10">
    <name type="scientific">Enterococcus durans</name>
    <dbReference type="NCBI Taxonomy" id="53345"/>
    <lineage>
        <taxon>Bacteria</taxon>
        <taxon>Bacillati</taxon>
        <taxon>Bacillota</taxon>
        <taxon>Bacilli</taxon>
        <taxon>Lactobacillales</taxon>
        <taxon>Enterococcaceae</taxon>
        <taxon>Enterococcus</taxon>
    </lineage>
</organism>
<reference evidence="9 10" key="1">
    <citation type="submission" date="2015-06" db="EMBL/GenBank/DDBJ databases">
        <title>The Genome Sequence of Enterococcus durans 4EA1.</title>
        <authorList>
            <consortium name="The Broad Institute Genomics Platform"/>
            <consortium name="The Broad Institute Genome Sequencing Center for Infectious Disease"/>
            <person name="Earl A.M."/>
            <person name="Van Tyne D."/>
            <person name="Lebreton F."/>
            <person name="Saavedra J.T."/>
            <person name="Gilmore M.S."/>
            <person name="Manson Mcguire A."/>
            <person name="Clock S."/>
            <person name="Crupain M."/>
            <person name="Rangan U."/>
            <person name="Young S."/>
            <person name="Abouelleil A."/>
            <person name="Cao P."/>
            <person name="Chapman S.B."/>
            <person name="Griggs A."/>
            <person name="Priest M."/>
            <person name="Shea T."/>
            <person name="Wortman J."/>
            <person name="Nusbaum C."/>
            <person name="Birren B."/>
        </authorList>
    </citation>
    <scope>NUCLEOTIDE SEQUENCE [LARGE SCALE GENOMIC DNA]</scope>
    <source>
        <strain evidence="9 10">4EA1</strain>
    </source>
</reference>
<sequence length="278" mass="30798">MNKITKVNSKLINIVLCVLSFVWLFPFSFALINAVKSGAEYNQGNFWDWPKGISISNSLDFISERVSLIQGFSNSLLYGVVSSSLAIVLAALAAFGVTKLQLKAKFVWFILIYSGTIFPFQTYLVPVYRMFSSLGLYDTQIGLILFYSAISIPFCTFVLRNFFSTIGDEQLEAAKIDGATDFQIFHKIFLPMAKAPISALFLFQFSFVWNDLLFGLTFSKSENIRPIMTVLSQLNGPNGATTNAPAVLLACAVASIPTIIIYVLLNKNFEEGFVMGGK</sequence>
<keyword evidence="2 7" id="KW-0813">Transport</keyword>
<keyword evidence="6 7" id="KW-0472">Membrane</keyword>
<feature type="transmembrane region" description="Helical" evidence="7">
    <location>
        <begin position="144"/>
        <end position="163"/>
    </location>
</feature>
<feature type="transmembrane region" description="Helical" evidence="7">
    <location>
        <begin position="184"/>
        <end position="209"/>
    </location>
</feature>
<evidence type="ECO:0000256" key="5">
    <source>
        <dbReference type="ARBA" id="ARBA00022989"/>
    </source>
</evidence>
<dbReference type="PANTHER" id="PTHR43744">
    <property type="entry name" value="ABC TRANSPORTER PERMEASE PROTEIN MG189-RELATED-RELATED"/>
    <property type="match status" value="1"/>
</dbReference>
<dbReference type="RefSeq" id="WP_081134376.1">
    <property type="nucleotide sequence ID" value="NZ_CABGJE010000001.1"/>
</dbReference>
<dbReference type="PROSITE" id="PS50928">
    <property type="entry name" value="ABC_TM1"/>
    <property type="match status" value="1"/>
</dbReference>
<dbReference type="SUPFAM" id="SSF161098">
    <property type="entry name" value="MetI-like"/>
    <property type="match status" value="1"/>
</dbReference>
<evidence type="ECO:0000259" key="8">
    <source>
        <dbReference type="PROSITE" id="PS50928"/>
    </source>
</evidence>
<name>A0A367CFG6_9ENTE</name>
<keyword evidence="5 7" id="KW-1133">Transmembrane helix</keyword>
<evidence type="ECO:0000256" key="6">
    <source>
        <dbReference type="ARBA" id="ARBA00023136"/>
    </source>
</evidence>
<dbReference type="InterPro" id="IPR035906">
    <property type="entry name" value="MetI-like_sf"/>
</dbReference>
<feature type="transmembrane region" description="Helical" evidence="7">
    <location>
        <begin position="76"/>
        <end position="97"/>
    </location>
</feature>
<feature type="domain" description="ABC transmembrane type-1" evidence="8">
    <location>
        <begin position="72"/>
        <end position="265"/>
    </location>
</feature>
<feature type="transmembrane region" description="Helical" evidence="7">
    <location>
        <begin position="106"/>
        <end position="124"/>
    </location>
</feature>
<gene>
    <name evidence="9" type="ORF">EA71_01093</name>
</gene>